<dbReference type="EMBL" id="CP067099">
    <property type="protein sequence ID" value="QQO61450.1"/>
    <property type="molecule type" value="Genomic_DNA"/>
</dbReference>
<evidence type="ECO:0000313" key="1">
    <source>
        <dbReference type="EMBL" id="QQO61450.1"/>
    </source>
</evidence>
<evidence type="ECO:0000313" key="2">
    <source>
        <dbReference type="Proteomes" id="UP000596157"/>
    </source>
</evidence>
<gene>
    <name evidence="1" type="ORF">JI723_14390</name>
</gene>
<keyword evidence="2" id="KW-1185">Reference proteome</keyword>
<proteinExistence type="predicted"/>
<dbReference type="RefSeq" id="WP_272581021.1">
    <property type="nucleotide sequence ID" value="NZ_CP067099.1"/>
</dbReference>
<reference evidence="2" key="1">
    <citation type="submission" date="2021-01" db="EMBL/GenBank/DDBJ databases">
        <title>Providencia vermicola LLDRA6, a soil-borne Mn(II)-oxidizing bacterium, exploits a strategy of superoxide production coupled to hydrogen peroxide consumption to generate Mn oxides, as revealed by transcriptional up-regulation of genes for phenylacetic acid catabolism.</title>
        <authorList>
            <person name="Chen S."/>
            <person name="Ding Z."/>
            <person name="Chen J."/>
            <person name="Luo J."/>
            <person name="Ruan X."/>
            <person name="Li Z."/>
            <person name="Liao F."/>
            <person name="He J."/>
            <person name="Li D."/>
        </authorList>
    </citation>
    <scope>NUCLEOTIDE SEQUENCE [LARGE SCALE GENOMIC DNA]</scope>
    <source>
        <strain evidence="2">LLDRA6</strain>
    </source>
</reference>
<organism evidence="1 2">
    <name type="scientific">Providencia manganoxydans</name>
    <dbReference type="NCBI Taxonomy" id="2923283"/>
    <lineage>
        <taxon>Bacteria</taxon>
        <taxon>Pseudomonadati</taxon>
        <taxon>Pseudomonadota</taxon>
        <taxon>Gammaproteobacteria</taxon>
        <taxon>Enterobacterales</taxon>
        <taxon>Morganellaceae</taxon>
        <taxon>Providencia</taxon>
    </lineage>
</organism>
<dbReference type="GeneID" id="92279930"/>
<sequence length="373" mass="43950">MPNKKINYSIKFNQYQLIEYFHKTPSNEFTKKIIGIENINYTDGGLCYGLTDRFLVNVYKNKEIHFIQEIISILNLVAPSCRFSYPASYQQKKFISYHNAHLNQLFHKIFRAQFNQDISIDIRNAIHQFKYPPINKNEGINNYIDRIIDENIKNLSKSKKILTPYFHEIKILIKKVNRYIKSNISNISTTKNYHDNFSILSEKISSHCFSSKKKYLLVSKIELFFYFIGQYFSHEIIRKTEFNNNLEGVSYDNSPINLYVSMPNNDIVSLDTLKKMIEKYILKNQVFACDLCDKNHAMAITVKPLTNCNKTTFELFDPNKGVFITKNKSDFFELLKKIINKKNSNFLIDKDGVRKIEITRKFIIDKNPKNKII</sequence>
<protein>
    <submittedName>
        <fullName evidence="1">Uncharacterized protein</fullName>
    </submittedName>
</protein>
<accession>A0ABX7ABW9</accession>
<name>A0ABX7ABW9_9GAMM</name>
<dbReference type="Proteomes" id="UP000596157">
    <property type="component" value="Chromosome"/>
</dbReference>